<keyword evidence="5" id="KW-1185">Reference proteome</keyword>
<reference evidence="4 5" key="1">
    <citation type="submission" date="2015-12" db="EMBL/GenBank/DDBJ databases">
        <authorList>
            <person name="Shamseldin A."/>
            <person name="Moawad H."/>
            <person name="Abd El-Rahim W.M."/>
            <person name="Sadowsky M.J."/>
        </authorList>
    </citation>
    <scope>NUCLEOTIDE SEQUENCE [LARGE SCALE GENOMIC DNA]</scope>
    <source>
        <strain evidence="4 5">ZGT118</strain>
    </source>
</reference>
<dbReference type="InterPro" id="IPR036291">
    <property type="entry name" value="NAD(P)-bd_dom_sf"/>
</dbReference>
<dbReference type="InterPro" id="IPR011032">
    <property type="entry name" value="GroES-like_sf"/>
</dbReference>
<dbReference type="CDD" id="cd05286">
    <property type="entry name" value="QOR2"/>
    <property type="match status" value="1"/>
</dbReference>
<dbReference type="PANTHER" id="PTHR48106:SF13">
    <property type="entry name" value="QUINONE OXIDOREDUCTASE-RELATED"/>
    <property type="match status" value="1"/>
</dbReference>
<dbReference type="FunFam" id="3.40.50.720:FF:000053">
    <property type="entry name" value="Quinone oxidoreductase 1"/>
    <property type="match status" value="1"/>
</dbReference>
<evidence type="ECO:0000256" key="2">
    <source>
        <dbReference type="ARBA" id="ARBA00023002"/>
    </source>
</evidence>
<name>A0A0X3U8A0_9RHOB</name>
<dbReference type="PROSITE" id="PS01162">
    <property type="entry name" value="QOR_ZETA_CRYSTAL"/>
    <property type="match status" value="1"/>
</dbReference>
<dbReference type="Proteomes" id="UP000053791">
    <property type="component" value="Unassembled WGS sequence"/>
</dbReference>
<dbReference type="RefSeq" id="WP_068345213.1">
    <property type="nucleotide sequence ID" value="NZ_LQBQ01000006.1"/>
</dbReference>
<dbReference type="STRING" id="1685379.AVO45_18495"/>
<dbReference type="InterPro" id="IPR013149">
    <property type="entry name" value="ADH-like_C"/>
</dbReference>
<dbReference type="Gene3D" id="3.90.180.10">
    <property type="entry name" value="Medium-chain alcohol dehydrogenases, catalytic domain"/>
    <property type="match status" value="1"/>
</dbReference>
<evidence type="ECO:0000259" key="3">
    <source>
        <dbReference type="SMART" id="SM00829"/>
    </source>
</evidence>
<dbReference type="Pfam" id="PF00107">
    <property type="entry name" value="ADH_zinc_N"/>
    <property type="match status" value="1"/>
</dbReference>
<proteinExistence type="predicted"/>
<keyword evidence="2" id="KW-0560">Oxidoreductase</keyword>
<protein>
    <submittedName>
        <fullName evidence="4">Quinone oxidoreductase</fullName>
    </submittedName>
</protein>
<evidence type="ECO:0000256" key="1">
    <source>
        <dbReference type="ARBA" id="ARBA00022857"/>
    </source>
</evidence>
<dbReference type="GO" id="GO:0070402">
    <property type="term" value="F:NADPH binding"/>
    <property type="evidence" value="ECO:0007669"/>
    <property type="project" value="TreeGrafter"/>
</dbReference>
<dbReference type="SMART" id="SM00829">
    <property type="entry name" value="PKS_ER"/>
    <property type="match status" value="1"/>
</dbReference>
<dbReference type="Pfam" id="PF08240">
    <property type="entry name" value="ADH_N"/>
    <property type="match status" value="1"/>
</dbReference>
<gene>
    <name evidence="4" type="ORF">AVO45_18495</name>
</gene>
<dbReference type="SUPFAM" id="SSF51735">
    <property type="entry name" value="NAD(P)-binding Rossmann-fold domains"/>
    <property type="match status" value="1"/>
</dbReference>
<dbReference type="GO" id="GO:0003960">
    <property type="term" value="F:quinone reductase (NADPH) activity"/>
    <property type="evidence" value="ECO:0007669"/>
    <property type="project" value="InterPro"/>
</dbReference>
<dbReference type="SUPFAM" id="SSF50129">
    <property type="entry name" value="GroES-like"/>
    <property type="match status" value="1"/>
</dbReference>
<dbReference type="OrthoDB" id="9805883at2"/>
<dbReference type="AlphaFoldDB" id="A0A0X3U8A0"/>
<dbReference type="InterPro" id="IPR047618">
    <property type="entry name" value="QOR-like"/>
</dbReference>
<dbReference type="InterPro" id="IPR013154">
    <property type="entry name" value="ADH-like_N"/>
</dbReference>
<dbReference type="InterPro" id="IPR020843">
    <property type="entry name" value="ER"/>
</dbReference>
<sequence>MSKAQVIHKKGPPSCMNWEDWHVPDPAPGEVRMRHTAVGVNYADTYHRGGISHPWPVPNEPVVIGFEGVGIVEGVGDGVTDFKTGDRVAYGIPPLGSYSEERNYPADKLLHLPEGLDDKQVAALLMKGMTAHYLLNRTYAVQPGDTILVHAAAGGMGLILCQWAKALGATVVGTVSTEEKAEVARAAGCDYPVVRSQQSFVDVVRDVTDGEGCVVVYEAIGKDTLQDSLDSLRLMGVCAAYGHVSGPPDPIDVIQDLGRRGSLFITRPAIMHYVAKRSDLEWTARDLFKAIGDGILDANINYEYALKDAVKAHEAIESGKTLGATVLIP</sequence>
<organism evidence="4 5">
    <name type="scientific">Ruegeria marisrubri</name>
    <dbReference type="NCBI Taxonomy" id="1685379"/>
    <lineage>
        <taxon>Bacteria</taxon>
        <taxon>Pseudomonadati</taxon>
        <taxon>Pseudomonadota</taxon>
        <taxon>Alphaproteobacteria</taxon>
        <taxon>Rhodobacterales</taxon>
        <taxon>Roseobacteraceae</taxon>
        <taxon>Ruegeria</taxon>
    </lineage>
</organism>
<comment type="caution">
    <text evidence="4">The sequence shown here is derived from an EMBL/GenBank/DDBJ whole genome shotgun (WGS) entry which is preliminary data.</text>
</comment>
<keyword evidence="1" id="KW-0521">NADP</keyword>
<dbReference type="GO" id="GO:0008270">
    <property type="term" value="F:zinc ion binding"/>
    <property type="evidence" value="ECO:0007669"/>
    <property type="project" value="InterPro"/>
</dbReference>
<dbReference type="GO" id="GO:0005829">
    <property type="term" value="C:cytosol"/>
    <property type="evidence" value="ECO:0007669"/>
    <property type="project" value="TreeGrafter"/>
</dbReference>
<dbReference type="Gene3D" id="3.40.50.720">
    <property type="entry name" value="NAD(P)-binding Rossmann-like Domain"/>
    <property type="match status" value="1"/>
</dbReference>
<feature type="domain" description="Enoyl reductase (ER)" evidence="3">
    <location>
        <begin position="11"/>
        <end position="327"/>
    </location>
</feature>
<dbReference type="InterPro" id="IPR002364">
    <property type="entry name" value="Quin_OxRdtase/zeta-crystal_CS"/>
</dbReference>
<evidence type="ECO:0000313" key="5">
    <source>
        <dbReference type="Proteomes" id="UP000053791"/>
    </source>
</evidence>
<evidence type="ECO:0000313" key="4">
    <source>
        <dbReference type="EMBL" id="KUJ84089.1"/>
    </source>
</evidence>
<dbReference type="GO" id="GO:0035925">
    <property type="term" value="F:mRNA 3'-UTR AU-rich region binding"/>
    <property type="evidence" value="ECO:0007669"/>
    <property type="project" value="TreeGrafter"/>
</dbReference>
<dbReference type="PANTHER" id="PTHR48106">
    <property type="entry name" value="QUINONE OXIDOREDUCTASE PIG3-RELATED"/>
    <property type="match status" value="1"/>
</dbReference>
<dbReference type="EMBL" id="LQBQ01000006">
    <property type="protein sequence ID" value="KUJ84089.1"/>
    <property type="molecule type" value="Genomic_DNA"/>
</dbReference>
<accession>A0A0X3U8A0</accession>